<name>A0A1C7M6I0_GRIFR</name>
<evidence type="ECO:0000256" key="1">
    <source>
        <dbReference type="SAM" id="SignalP"/>
    </source>
</evidence>
<feature type="chain" id="PRO_5008888977" description="Transcription factor domain-containing protein" evidence="1">
    <location>
        <begin position="20"/>
        <end position="486"/>
    </location>
</feature>
<organism evidence="2 3">
    <name type="scientific">Grifola frondosa</name>
    <name type="common">Maitake</name>
    <name type="synonym">Polyporus frondosus</name>
    <dbReference type="NCBI Taxonomy" id="5627"/>
    <lineage>
        <taxon>Eukaryota</taxon>
        <taxon>Fungi</taxon>
        <taxon>Dikarya</taxon>
        <taxon>Basidiomycota</taxon>
        <taxon>Agaricomycotina</taxon>
        <taxon>Agaricomycetes</taxon>
        <taxon>Polyporales</taxon>
        <taxon>Grifolaceae</taxon>
        <taxon>Grifola</taxon>
    </lineage>
</organism>
<dbReference type="EMBL" id="LUGG01000013">
    <property type="protein sequence ID" value="OBZ70654.1"/>
    <property type="molecule type" value="Genomic_DNA"/>
</dbReference>
<keyword evidence="3" id="KW-1185">Reference proteome</keyword>
<sequence>MRFTLQVQLLLLLLLKVEGSVNTQCNSLQINLLRPMENRGGAFTSHASNVEATGLATVNDELFPLYNDGCEGIPIIPYNAFAQFQQANDLQVPNIGYDADDFDLSLMPDFSAMNVIGAEPGLRFTRETWWDALLSQYALIHDGTASLTVGLRQAASRRIMMDLRKLFRSLPYWFSFINVPRFFGALLDPSTRNTLQPSLILSALAMATFFQSSESELGLHGRVRALALQEQAQSALEASLNAGWIDCGLVQASMLMGSLKLALIRSRARSGSGRLGLVQTEPAAGMQLLVVQYGARMSGGGGICTADVWMPAWTDVSEGEIRKEECRRLAWSSLMVAASHTSYNTSDSAFSPQMDLFIMDSANYALLFPGEHLKRKHGLPSPPSKNSIWALFVRIMLLWHSCVRMRSDPSLSDAEKAQFAITAWLEMDAIEDAMDRHTCGTSYISCRDARYCLTHGCTFLLSSNDLSRRRTPVPSCFSMTRKQKIG</sequence>
<feature type="signal peptide" evidence="1">
    <location>
        <begin position="1"/>
        <end position="19"/>
    </location>
</feature>
<reference evidence="2 3" key="1">
    <citation type="submission" date="2016-03" db="EMBL/GenBank/DDBJ databases">
        <title>Whole genome sequencing of Grifola frondosa 9006-11.</title>
        <authorList>
            <person name="Min B."/>
            <person name="Park H."/>
            <person name="Kim J.-G."/>
            <person name="Cho H."/>
            <person name="Oh Y.-L."/>
            <person name="Kong W.-S."/>
            <person name="Choi I.-G."/>
        </authorList>
    </citation>
    <scope>NUCLEOTIDE SEQUENCE [LARGE SCALE GENOMIC DNA]</scope>
    <source>
        <strain evidence="2 3">9006-11</strain>
    </source>
</reference>
<evidence type="ECO:0000313" key="3">
    <source>
        <dbReference type="Proteomes" id="UP000092993"/>
    </source>
</evidence>
<dbReference type="Proteomes" id="UP000092993">
    <property type="component" value="Unassembled WGS sequence"/>
</dbReference>
<protein>
    <recommendedName>
        <fullName evidence="4">Transcription factor domain-containing protein</fullName>
    </recommendedName>
</protein>
<evidence type="ECO:0008006" key="4">
    <source>
        <dbReference type="Google" id="ProtNLM"/>
    </source>
</evidence>
<gene>
    <name evidence="2" type="ORF">A0H81_09165</name>
</gene>
<evidence type="ECO:0000313" key="2">
    <source>
        <dbReference type="EMBL" id="OBZ70654.1"/>
    </source>
</evidence>
<proteinExistence type="predicted"/>
<dbReference type="AlphaFoldDB" id="A0A1C7M6I0"/>
<accession>A0A1C7M6I0</accession>
<dbReference type="STRING" id="5627.A0A1C7M6I0"/>
<keyword evidence="1" id="KW-0732">Signal</keyword>
<comment type="caution">
    <text evidence="2">The sequence shown here is derived from an EMBL/GenBank/DDBJ whole genome shotgun (WGS) entry which is preliminary data.</text>
</comment>
<dbReference type="OrthoDB" id="2123952at2759"/>